<sequence length="127" mass="13861">MTPALLHKPKLEWFSAPTAAEQIFRLIYSAYIMYIITLLYWLHPSPEVQQTDSVGGRTSEGADDQLAALASRQPLPVSPLSGSPPSSSVARPLCREKTEMEKCCSVPQISGDQTPEPSSRAALYNPS</sequence>
<reference evidence="3" key="1">
    <citation type="submission" date="2020-03" db="EMBL/GenBank/DDBJ databases">
        <authorList>
            <person name="Weist P."/>
        </authorList>
    </citation>
    <scope>NUCLEOTIDE SEQUENCE</scope>
</reference>
<evidence type="ECO:0000256" key="2">
    <source>
        <dbReference type="SAM" id="Phobius"/>
    </source>
</evidence>
<feature type="compositionally biased region" description="Low complexity" evidence="1">
    <location>
        <begin position="74"/>
        <end position="89"/>
    </location>
</feature>
<gene>
    <name evidence="3" type="ORF">PLEPLA_LOCUS30230</name>
</gene>
<name>A0A9N7YY86_PLEPL</name>
<comment type="caution">
    <text evidence="3">The sequence shown here is derived from an EMBL/GenBank/DDBJ whole genome shotgun (WGS) entry which is preliminary data.</text>
</comment>
<evidence type="ECO:0000313" key="3">
    <source>
        <dbReference type="EMBL" id="CAB1442552.1"/>
    </source>
</evidence>
<keyword evidence="2" id="KW-0472">Membrane</keyword>
<protein>
    <submittedName>
        <fullName evidence="3">Uncharacterized protein</fullName>
    </submittedName>
</protein>
<proteinExistence type="predicted"/>
<keyword evidence="2" id="KW-0812">Transmembrane</keyword>
<keyword evidence="4" id="KW-1185">Reference proteome</keyword>
<feature type="region of interest" description="Disordered" evidence="1">
    <location>
        <begin position="104"/>
        <end position="127"/>
    </location>
</feature>
<feature type="transmembrane region" description="Helical" evidence="2">
    <location>
        <begin position="23"/>
        <end position="42"/>
    </location>
</feature>
<keyword evidence="2" id="KW-1133">Transmembrane helix</keyword>
<organism evidence="3 4">
    <name type="scientific">Pleuronectes platessa</name>
    <name type="common">European plaice</name>
    <dbReference type="NCBI Taxonomy" id="8262"/>
    <lineage>
        <taxon>Eukaryota</taxon>
        <taxon>Metazoa</taxon>
        <taxon>Chordata</taxon>
        <taxon>Craniata</taxon>
        <taxon>Vertebrata</taxon>
        <taxon>Euteleostomi</taxon>
        <taxon>Actinopterygii</taxon>
        <taxon>Neopterygii</taxon>
        <taxon>Teleostei</taxon>
        <taxon>Neoteleostei</taxon>
        <taxon>Acanthomorphata</taxon>
        <taxon>Carangaria</taxon>
        <taxon>Pleuronectiformes</taxon>
        <taxon>Pleuronectoidei</taxon>
        <taxon>Pleuronectidae</taxon>
        <taxon>Pleuronectes</taxon>
    </lineage>
</organism>
<feature type="compositionally biased region" description="Polar residues" evidence="1">
    <location>
        <begin position="107"/>
        <end position="117"/>
    </location>
</feature>
<dbReference type="Proteomes" id="UP001153269">
    <property type="component" value="Unassembled WGS sequence"/>
</dbReference>
<dbReference type="EMBL" id="CADEAL010002879">
    <property type="protein sequence ID" value="CAB1442552.1"/>
    <property type="molecule type" value="Genomic_DNA"/>
</dbReference>
<feature type="region of interest" description="Disordered" evidence="1">
    <location>
        <begin position="49"/>
        <end position="92"/>
    </location>
</feature>
<evidence type="ECO:0000256" key="1">
    <source>
        <dbReference type="SAM" id="MobiDB-lite"/>
    </source>
</evidence>
<evidence type="ECO:0000313" key="4">
    <source>
        <dbReference type="Proteomes" id="UP001153269"/>
    </source>
</evidence>
<dbReference type="AlphaFoldDB" id="A0A9N7YY86"/>
<accession>A0A9N7YY86</accession>